<organism evidence="7 8">
    <name type="scientific">Jiella endophytica</name>
    <dbReference type="NCBI Taxonomy" id="2558362"/>
    <lineage>
        <taxon>Bacteria</taxon>
        <taxon>Pseudomonadati</taxon>
        <taxon>Pseudomonadota</taxon>
        <taxon>Alphaproteobacteria</taxon>
        <taxon>Hyphomicrobiales</taxon>
        <taxon>Aurantimonadaceae</taxon>
        <taxon>Jiella</taxon>
    </lineage>
</organism>
<dbReference type="PANTHER" id="PTHR41286">
    <property type="entry name" value="HNH NUCLEASE YAJD-RELATED"/>
    <property type="match status" value="1"/>
</dbReference>
<dbReference type="GO" id="GO:0005829">
    <property type="term" value="C:cytosol"/>
    <property type="evidence" value="ECO:0007669"/>
    <property type="project" value="TreeGrafter"/>
</dbReference>
<sequence length="117" mass="13307">MPSRAPRACGLCGGIHAYGSRCPKAVERHKERKAVSDKKRPSSKARGYTAEWTRESKAFLAVYSSCRRCGRQATLVDHIKPHKGDKALFWDRRNWQPLCTPCHSGAKQSQERRSPER</sequence>
<dbReference type="Pfam" id="PF01844">
    <property type="entry name" value="HNH"/>
    <property type="match status" value="1"/>
</dbReference>
<evidence type="ECO:0000256" key="5">
    <source>
        <dbReference type="SAM" id="MobiDB-lite"/>
    </source>
</evidence>
<evidence type="ECO:0000313" key="8">
    <source>
        <dbReference type="Proteomes" id="UP000298179"/>
    </source>
</evidence>
<feature type="domain" description="HNH nuclease" evidence="6">
    <location>
        <begin position="55"/>
        <end position="104"/>
    </location>
</feature>
<dbReference type="Proteomes" id="UP000298179">
    <property type="component" value="Unassembled WGS sequence"/>
</dbReference>
<dbReference type="PANTHER" id="PTHR41286:SF1">
    <property type="entry name" value="HNH NUCLEASE YAJD-RELATED"/>
    <property type="match status" value="1"/>
</dbReference>
<comment type="similarity">
    <text evidence="3">Belongs to the HNH nuclease family.</text>
</comment>
<dbReference type="SMART" id="SM00507">
    <property type="entry name" value="HNHc"/>
    <property type="match status" value="1"/>
</dbReference>
<dbReference type="OrthoDB" id="5292295at2"/>
<accession>A0A4Y8RT90</accession>
<comment type="caution">
    <text evidence="7">The sequence shown here is derived from an EMBL/GenBank/DDBJ whole genome shotgun (WGS) entry which is preliminary data.</text>
</comment>
<keyword evidence="1" id="KW-0540">Nuclease</keyword>
<dbReference type="InterPro" id="IPR003615">
    <property type="entry name" value="HNH_nuc"/>
</dbReference>
<dbReference type="Gene3D" id="1.10.30.50">
    <property type="match status" value="1"/>
</dbReference>
<dbReference type="RefSeq" id="WP_134760209.1">
    <property type="nucleotide sequence ID" value="NZ_SOZD01000001.1"/>
</dbReference>
<dbReference type="CDD" id="cd00085">
    <property type="entry name" value="HNHc"/>
    <property type="match status" value="1"/>
</dbReference>
<evidence type="ECO:0000313" key="7">
    <source>
        <dbReference type="EMBL" id="TFF27519.1"/>
    </source>
</evidence>
<keyword evidence="8" id="KW-1185">Reference proteome</keyword>
<evidence type="ECO:0000259" key="6">
    <source>
        <dbReference type="SMART" id="SM00507"/>
    </source>
</evidence>
<keyword evidence="7" id="KW-0255">Endonuclease</keyword>
<dbReference type="GO" id="GO:0004519">
    <property type="term" value="F:endonuclease activity"/>
    <property type="evidence" value="ECO:0007669"/>
    <property type="project" value="UniProtKB-KW"/>
</dbReference>
<evidence type="ECO:0000256" key="2">
    <source>
        <dbReference type="ARBA" id="ARBA00022801"/>
    </source>
</evidence>
<feature type="region of interest" description="Disordered" evidence="5">
    <location>
        <begin position="29"/>
        <end position="48"/>
    </location>
</feature>
<proteinExistence type="inferred from homology"/>
<protein>
    <recommendedName>
        <fullName evidence="4">Putative HNH nuclease YajD</fullName>
    </recommendedName>
</protein>
<name>A0A4Y8RT90_9HYPH</name>
<dbReference type="AlphaFoldDB" id="A0A4Y8RT90"/>
<feature type="compositionally biased region" description="Basic and acidic residues" evidence="5">
    <location>
        <begin position="29"/>
        <end position="40"/>
    </location>
</feature>
<reference evidence="7 8" key="1">
    <citation type="submission" date="2019-03" db="EMBL/GenBank/DDBJ databases">
        <title>Jiella endophytica sp. nov., a novel endophytic bacterium isolated from root of Ficus microcarpa Linn. f.</title>
        <authorList>
            <person name="Tuo L."/>
        </authorList>
    </citation>
    <scope>NUCLEOTIDE SEQUENCE [LARGE SCALE GENOMIC DNA]</scope>
    <source>
        <strain evidence="7 8">CBS5Q-3</strain>
    </source>
</reference>
<dbReference type="GO" id="GO:0016787">
    <property type="term" value="F:hydrolase activity"/>
    <property type="evidence" value="ECO:0007669"/>
    <property type="project" value="UniProtKB-KW"/>
</dbReference>
<dbReference type="GO" id="GO:0003676">
    <property type="term" value="F:nucleic acid binding"/>
    <property type="evidence" value="ECO:0007669"/>
    <property type="project" value="InterPro"/>
</dbReference>
<keyword evidence="2" id="KW-0378">Hydrolase</keyword>
<gene>
    <name evidence="7" type="ORF">E3C22_03415</name>
</gene>
<dbReference type="EMBL" id="SOZD01000001">
    <property type="protein sequence ID" value="TFF27519.1"/>
    <property type="molecule type" value="Genomic_DNA"/>
</dbReference>
<dbReference type="GO" id="GO:0008270">
    <property type="term" value="F:zinc ion binding"/>
    <property type="evidence" value="ECO:0007669"/>
    <property type="project" value="InterPro"/>
</dbReference>
<dbReference type="InterPro" id="IPR002711">
    <property type="entry name" value="HNH"/>
</dbReference>
<evidence type="ECO:0000256" key="4">
    <source>
        <dbReference type="ARBA" id="ARBA00040194"/>
    </source>
</evidence>
<evidence type="ECO:0000256" key="1">
    <source>
        <dbReference type="ARBA" id="ARBA00022722"/>
    </source>
</evidence>
<evidence type="ECO:0000256" key="3">
    <source>
        <dbReference type="ARBA" id="ARBA00038412"/>
    </source>
</evidence>